<dbReference type="GO" id="GO:0005524">
    <property type="term" value="F:ATP binding"/>
    <property type="evidence" value="ECO:0007669"/>
    <property type="project" value="UniProtKB-KW"/>
</dbReference>
<dbReference type="PANTHER" id="PTHR43272:SF33">
    <property type="entry name" value="AMP-BINDING DOMAIN-CONTAINING PROTEIN-RELATED"/>
    <property type="match status" value="1"/>
</dbReference>
<dbReference type="PANTHER" id="PTHR43272">
    <property type="entry name" value="LONG-CHAIN-FATTY-ACID--COA LIGASE"/>
    <property type="match status" value="1"/>
</dbReference>
<dbReference type="Gene3D" id="3.30.300.30">
    <property type="match status" value="1"/>
</dbReference>
<evidence type="ECO:0000256" key="2">
    <source>
        <dbReference type="ARBA" id="ARBA00022840"/>
    </source>
</evidence>
<dbReference type="SUPFAM" id="SSF56801">
    <property type="entry name" value="Acetyl-CoA synthetase-like"/>
    <property type="match status" value="1"/>
</dbReference>
<sequence length="544" mass="61115">MLEESFRKNWNMPALSNYKDITLHYRDVARRIEKLHIIFGICGLRKGEKVAICSRNQANWGVVFLASLTYGAVPVPILHEFKPGNVHHIVNHSESRILFVGDMIWEDLSKDEMPGLEAIIQITDFSLLYANSDKIVETREHLNELFGKKYPRNFSADNINYHREESCDDVAMINYTSGTSGFSKGVMIPFRALVSNVLFACEKYPHIGSGSNSVSMLPTAHMYGLMFEFLFEICVGAHVHFLTRVPSPKIIMDAFANIKPDIIIAVPLIIEKIYKTRLQPVLNRTGVKVLLKLPVIDKKVQERIKGELVRTFGGKFFEVIIGGAAFNREADEFFHRIGFPYTIGYGMTECAPIISYAPYNEYRIFSCGKAAPRMEIRIDSPDPEHIAGEIQVKGANVMLGYYHNPEATAAAFTEDGWMKTGDMGILDSDGFLYIKGRCKSMILGASGQNIYPEEIESMINNMPYVVESLVVEDGGKLVALIYPDVDGAMEDGIAGDALEARLKEAVEAVNADLPNYARISSLRVMPEEFEKTPKRSIKRYIYNS</sequence>
<keyword evidence="1" id="KW-0547">Nucleotide-binding</keyword>
<comment type="caution">
    <text evidence="5">The sequence shown here is derived from an EMBL/GenBank/DDBJ whole genome shotgun (WGS) entry which is preliminary data.</text>
</comment>
<comment type="catalytic activity">
    <reaction evidence="3">
        <text>a long-chain fatty acid + ATP + CoA = a long-chain fatty acyl-CoA + AMP + diphosphate</text>
        <dbReference type="Rhea" id="RHEA:15421"/>
        <dbReference type="ChEBI" id="CHEBI:30616"/>
        <dbReference type="ChEBI" id="CHEBI:33019"/>
        <dbReference type="ChEBI" id="CHEBI:57287"/>
        <dbReference type="ChEBI" id="CHEBI:57560"/>
        <dbReference type="ChEBI" id="CHEBI:83139"/>
        <dbReference type="ChEBI" id="CHEBI:456215"/>
        <dbReference type="EC" id="6.2.1.3"/>
    </reaction>
    <physiologicalReaction direction="left-to-right" evidence="3">
        <dbReference type="Rhea" id="RHEA:15422"/>
    </physiologicalReaction>
</comment>
<evidence type="ECO:0000259" key="4">
    <source>
        <dbReference type="Pfam" id="PF00501"/>
    </source>
</evidence>
<protein>
    <submittedName>
        <fullName evidence="5">AMP-binding protein</fullName>
    </submittedName>
</protein>
<reference evidence="5" key="2">
    <citation type="journal article" date="2021" name="PeerJ">
        <title>Extensive microbial diversity within the chicken gut microbiome revealed by metagenomics and culture.</title>
        <authorList>
            <person name="Gilroy R."/>
            <person name="Ravi A."/>
            <person name="Getino M."/>
            <person name="Pursley I."/>
            <person name="Horton D.L."/>
            <person name="Alikhan N.F."/>
            <person name="Baker D."/>
            <person name="Gharbi K."/>
            <person name="Hall N."/>
            <person name="Watson M."/>
            <person name="Adriaenssens E.M."/>
            <person name="Foster-Nyarko E."/>
            <person name="Jarju S."/>
            <person name="Secka A."/>
            <person name="Antonio M."/>
            <person name="Oren A."/>
            <person name="Chaudhuri R.R."/>
            <person name="La Ragione R."/>
            <person name="Hildebrand F."/>
            <person name="Pallen M.J."/>
        </authorList>
    </citation>
    <scope>NUCLEOTIDE SEQUENCE</scope>
    <source>
        <strain evidence="5">15467</strain>
    </source>
</reference>
<dbReference type="InterPro" id="IPR020845">
    <property type="entry name" value="AMP-binding_CS"/>
</dbReference>
<name>A0A9D9GZ03_9BACT</name>
<evidence type="ECO:0000256" key="3">
    <source>
        <dbReference type="ARBA" id="ARBA00024484"/>
    </source>
</evidence>
<dbReference type="InterPro" id="IPR000873">
    <property type="entry name" value="AMP-dep_synth/lig_dom"/>
</dbReference>
<dbReference type="Pfam" id="PF23562">
    <property type="entry name" value="AMP-binding_C_3"/>
    <property type="match status" value="1"/>
</dbReference>
<evidence type="ECO:0000256" key="1">
    <source>
        <dbReference type="ARBA" id="ARBA00022741"/>
    </source>
</evidence>
<dbReference type="InterPro" id="IPR045851">
    <property type="entry name" value="AMP-bd_C_sf"/>
</dbReference>
<dbReference type="AlphaFoldDB" id="A0A9D9GZ03"/>
<evidence type="ECO:0000313" key="6">
    <source>
        <dbReference type="Proteomes" id="UP000823635"/>
    </source>
</evidence>
<keyword evidence="2" id="KW-0067">ATP-binding</keyword>
<organism evidence="5 6">
    <name type="scientific">Candidatus Egerieousia excrementavium</name>
    <dbReference type="NCBI Taxonomy" id="2840778"/>
    <lineage>
        <taxon>Bacteria</taxon>
        <taxon>Pseudomonadati</taxon>
        <taxon>Bacteroidota</taxon>
        <taxon>Bacteroidia</taxon>
        <taxon>Bacteroidales</taxon>
        <taxon>Candidatus Egerieousia</taxon>
    </lineage>
</organism>
<evidence type="ECO:0000313" key="5">
    <source>
        <dbReference type="EMBL" id="MBO8429457.1"/>
    </source>
</evidence>
<dbReference type="Proteomes" id="UP000823635">
    <property type="component" value="Unassembled WGS sequence"/>
</dbReference>
<dbReference type="InterPro" id="IPR042099">
    <property type="entry name" value="ANL_N_sf"/>
</dbReference>
<dbReference type="GO" id="GO:0004467">
    <property type="term" value="F:long-chain fatty acid-CoA ligase activity"/>
    <property type="evidence" value="ECO:0007669"/>
    <property type="project" value="UniProtKB-EC"/>
</dbReference>
<proteinExistence type="predicted"/>
<dbReference type="EMBL" id="JADINB010000130">
    <property type="protein sequence ID" value="MBO8429457.1"/>
    <property type="molecule type" value="Genomic_DNA"/>
</dbReference>
<accession>A0A9D9GZ03</accession>
<dbReference type="GO" id="GO:0016020">
    <property type="term" value="C:membrane"/>
    <property type="evidence" value="ECO:0007669"/>
    <property type="project" value="TreeGrafter"/>
</dbReference>
<dbReference type="Pfam" id="PF00501">
    <property type="entry name" value="AMP-binding"/>
    <property type="match status" value="1"/>
</dbReference>
<dbReference type="Gene3D" id="3.40.50.12780">
    <property type="entry name" value="N-terminal domain of ligase-like"/>
    <property type="match status" value="1"/>
</dbReference>
<reference evidence="5" key="1">
    <citation type="submission" date="2020-10" db="EMBL/GenBank/DDBJ databases">
        <authorList>
            <person name="Gilroy R."/>
        </authorList>
    </citation>
    <scope>NUCLEOTIDE SEQUENCE</scope>
    <source>
        <strain evidence="5">15467</strain>
    </source>
</reference>
<gene>
    <name evidence="5" type="ORF">IAC68_05965</name>
</gene>
<dbReference type="PROSITE" id="PS00455">
    <property type="entry name" value="AMP_BINDING"/>
    <property type="match status" value="1"/>
</dbReference>
<feature type="domain" description="AMP-dependent synthetase/ligase" evidence="4">
    <location>
        <begin position="3"/>
        <end position="402"/>
    </location>
</feature>